<evidence type="ECO:0000256" key="10">
    <source>
        <dbReference type="ARBA" id="ARBA00023136"/>
    </source>
</evidence>
<evidence type="ECO:0000256" key="4">
    <source>
        <dbReference type="ARBA" id="ARBA00022692"/>
    </source>
</evidence>
<evidence type="ECO:0000313" key="12">
    <source>
        <dbReference type="EMBL" id="MDB6373430.1"/>
    </source>
</evidence>
<proteinExistence type="inferred from homology"/>
<dbReference type="HAMAP" id="MF_00276">
    <property type="entry name" value="KdpC"/>
    <property type="match status" value="1"/>
</dbReference>
<dbReference type="GO" id="GO:0005886">
    <property type="term" value="C:plasma membrane"/>
    <property type="evidence" value="ECO:0007669"/>
    <property type="project" value="UniProtKB-SubCell"/>
</dbReference>
<gene>
    <name evidence="11 12" type="primary">kdpC</name>
    <name evidence="12" type="ORF">PH362_16180</name>
</gene>
<keyword evidence="1 11" id="KW-0813">Transport</keyword>
<dbReference type="Pfam" id="PF02669">
    <property type="entry name" value="KdpC"/>
    <property type="match status" value="1"/>
</dbReference>
<evidence type="ECO:0000256" key="9">
    <source>
        <dbReference type="ARBA" id="ARBA00023065"/>
    </source>
</evidence>
<evidence type="ECO:0000256" key="8">
    <source>
        <dbReference type="ARBA" id="ARBA00022989"/>
    </source>
</evidence>
<keyword evidence="2 11" id="KW-1003">Cell membrane</keyword>
<accession>A0AAW6BNV3</accession>
<reference evidence="12" key="1">
    <citation type="submission" date="2023-01" db="EMBL/GenBank/DDBJ databases">
        <title>Genome sequencing of Photorhabdus bodei 09-20.</title>
        <authorList>
            <person name="Kalindamar S."/>
            <person name="Kumru S."/>
        </authorList>
    </citation>
    <scope>NUCLEOTIDE SEQUENCE</scope>
    <source>
        <strain evidence="12">09-20</strain>
    </source>
</reference>
<keyword evidence="6 11" id="KW-0067">ATP-binding</keyword>
<dbReference type="NCBIfam" id="NF001454">
    <property type="entry name" value="PRK00315.1"/>
    <property type="match status" value="1"/>
</dbReference>
<evidence type="ECO:0000256" key="1">
    <source>
        <dbReference type="ARBA" id="ARBA00022448"/>
    </source>
</evidence>
<dbReference type="EMBL" id="JAQMFO010000024">
    <property type="protein sequence ID" value="MDB6373430.1"/>
    <property type="molecule type" value="Genomic_DNA"/>
</dbReference>
<evidence type="ECO:0000256" key="2">
    <source>
        <dbReference type="ARBA" id="ARBA00022475"/>
    </source>
</evidence>
<dbReference type="PANTHER" id="PTHR30042:SF2">
    <property type="entry name" value="POTASSIUM-TRANSPORTING ATPASE KDPC SUBUNIT"/>
    <property type="match status" value="1"/>
</dbReference>
<dbReference type="NCBIfam" id="TIGR00681">
    <property type="entry name" value="kdpC"/>
    <property type="match status" value="1"/>
</dbReference>
<dbReference type="PANTHER" id="PTHR30042">
    <property type="entry name" value="POTASSIUM-TRANSPORTING ATPASE C CHAIN"/>
    <property type="match status" value="1"/>
</dbReference>
<dbReference type="PIRSF" id="PIRSF001296">
    <property type="entry name" value="K_ATPase_KdpC"/>
    <property type="match status" value="1"/>
</dbReference>
<dbReference type="GO" id="GO:0008556">
    <property type="term" value="F:P-type potassium transmembrane transporter activity"/>
    <property type="evidence" value="ECO:0007669"/>
    <property type="project" value="InterPro"/>
</dbReference>
<keyword evidence="5 11" id="KW-0547">Nucleotide-binding</keyword>
<evidence type="ECO:0000256" key="5">
    <source>
        <dbReference type="ARBA" id="ARBA00022741"/>
    </source>
</evidence>
<comment type="function">
    <text evidence="11">Part of the high-affinity ATP-driven potassium transport (or Kdp) system, which catalyzes the hydrolysis of ATP coupled with the electrogenic transport of potassium into the cytoplasm. This subunit acts as a catalytic chaperone that increases the ATP-binding affinity of the ATP-hydrolyzing subunit KdpB by the formation of a transient KdpB/KdpC/ATP ternary complex.</text>
</comment>
<comment type="subunit">
    <text evidence="11">The system is composed of three essential subunits: KdpA, KdpB and KdpC.</text>
</comment>
<evidence type="ECO:0000256" key="11">
    <source>
        <dbReference type="HAMAP-Rule" id="MF_00276"/>
    </source>
</evidence>
<dbReference type="AlphaFoldDB" id="A0AAW6BNV3"/>
<comment type="subcellular location">
    <subcellularLocation>
        <location evidence="11">Cell membrane</location>
        <topology evidence="11">Single-pass membrane protein</topology>
    </subcellularLocation>
</comment>
<keyword evidence="3 11" id="KW-0633">Potassium transport</keyword>
<organism evidence="12 13">
    <name type="scientific">Photorhabdus bodei</name>
    <dbReference type="NCBI Taxonomy" id="2029681"/>
    <lineage>
        <taxon>Bacteria</taxon>
        <taxon>Pseudomonadati</taxon>
        <taxon>Pseudomonadota</taxon>
        <taxon>Gammaproteobacteria</taxon>
        <taxon>Enterobacterales</taxon>
        <taxon>Morganellaceae</taxon>
        <taxon>Photorhabdus</taxon>
    </lineage>
</organism>
<keyword evidence="8 11" id="KW-1133">Transmembrane helix</keyword>
<dbReference type="GO" id="GO:0005524">
    <property type="term" value="F:ATP binding"/>
    <property type="evidence" value="ECO:0007669"/>
    <property type="project" value="UniProtKB-UniRule"/>
</dbReference>
<dbReference type="InterPro" id="IPR003820">
    <property type="entry name" value="KdpC"/>
</dbReference>
<evidence type="ECO:0000256" key="3">
    <source>
        <dbReference type="ARBA" id="ARBA00022538"/>
    </source>
</evidence>
<sequence length="205" mass="22435">MIWLRSSVVLLIFLTLITGVAYPLLATGLSELMFPYQAQGSMVKQDGQTVGSELIGQPFTKAIYFQGRPSATVDYPYNPQSSGGSNLAATNPILNDEIKRRVEQLRQFNRQPDIPVPVDLVTASASGLDPHISPAAADFQAQRVADARHLPIKVIKQLIRDNIEPPPSEFLGEPVINVLKLNLALDNLSKKKQKAEYGSTRTTAP</sequence>
<evidence type="ECO:0000313" key="13">
    <source>
        <dbReference type="Proteomes" id="UP001212996"/>
    </source>
</evidence>
<keyword evidence="4 11" id="KW-0812">Transmembrane</keyword>
<protein>
    <recommendedName>
        <fullName evidence="11">Potassium-transporting ATPase KdpC subunit</fullName>
    </recommendedName>
    <alternativeName>
        <fullName evidence="11">ATP phosphohydrolase [potassium-transporting] C chain</fullName>
    </alternativeName>
    <alternativeName>
        <fullName evidence="11">Potassium-binding and translocating subunit C</fullName>
    </alternativeName>
    <alternativeName>
        <fullName evidence="11">Potassium-translocating ATPase C chain</fullName>
    </alternativeName>
</protein>
<keyword evidence="9 11" id="KW-0406">Ion transport</keyword>
<dbReference type="Proteomes" id="UP001212996">
    <property type="component" value="Unassembled WGS sequence"/>
</dbReference>
<keyword evidence="10 11" id="KW-0472">Membrane</keyword>
<comment type="similarity">
    <text evidence="11">Belongs to the KdpC family.</text>
</comment>
<evidence type="ECO:0000256" key="6">
    <source>
        <dbReference type="ARBA" id="ARBA00022840"/>
    </source>
</evidence>
<keyword evidence="7 11" id="KW-0630">Potassium</keyword>
<name>A0AAW6BNV3_9GAMM</name>
<comment type="caution">
    <text evidence="12">The sequence shown here is derived from an EMBL/GenBank/DDBJ whole genome shotgun (WGS) entry which is preliminary data.</text>
</comment>
<evidence type="ECO:0000256" key="7">
    <source>
        <dbReference type="ARBA" id="ARBA00022958"/>
    </source>
</evidence>
<dbReference type="RefSeq" id="WP_228902463.1">
    <property type="nucleotide sequence ID" value="NZ_CAWQNU010000020.1"/>
</dbReference>